<dbReference type="PANTHER" id="PTHR43201:SF5">
    <property type="entry name" value="MEDIUM-CHAIN ACYL-COA LIGASE ACSF2, MITOCHONDRIAL"/>
    <property type="match status" value="1"/>
</dbReference>
<dbReference type="InterPro" id="IPR025110">
    <property type="entry name" value="AMP-bd_C"/>
</dbReference>
<reference evidence="5 6" key="1">
    <citation type="submission" date="2021-10" db="EMBL/GenBank/DDBJ databases">
        <title>Anaerobic single-cell dispensing facilitates the cultivation of human gut bacteria.</title>
        <authorList>
            <person name="Afrizal A."/>
        </authorList>
    </citation>
    <scope>NUCLEOTIDE SEQUENCE [LARGE SCALE GENOMIC DNA]</scope>
    <source>
        <strain evidence="5 6">CLA-AA-H212</strain>
    </source>
</reference>
<dbReference type="PANTHER" id="PTHR43201">
    <property type="entry name" value="ACYL-COA SYNTHETASE"/>
    <property type="match status" value="1"/>
</dbReference>
<dbReference type="InterPro" id="IPR042099">
    <property type="entry name" value="ANL_N_sf"/>
</dbReference>
<dbReference type="Pfam" id="PF00501">
    <property type="entry name" value="AMP-binding"/>
    <property type="match status" value="1"/>
</dbReference>
<feature type="domain" description="AMP-dependent synthetase/ligase" evidence="3">
    <location>
        <begin position="114"/>
        <end position="301"/>
    </location>
</feature>
<dbReference type="Pfam" id="PF13193">
    <property type="entry name" value="AMP-binding_C"/>
    <property type="match status" value="1"/>
</dbReference>
<dbReference type="RefSeq" id="WP_182432462.1">
    <property type="nucleotide sequence ID" value="NZ_JAJEQT010000014.1"/>
</dbReference>
<evidence type="ECO:0000313" key="5">
    <source>
        <dbReference type="EMBL" id="MCC2219994.1"/>
    </source>
</evidence>
<evidence type="ECO:0000313" key="6">
    <source>
        <dbReference type="Proteomes" id="UP001198495"/>
    </source>
</evidence>
<dbReference type="InterPro" id="IPR045851">
    <property type="entry name" value="AMP-bd_C_sf"/>
</dbReference>
<dbReference type="Gene3D" id="3.30.300.30">
    <property type="match status" value="1"/>
</dbReference>
<comment type="similarity">
    <text evidence="1">Belongs to the ATP-dependent AMP-binding enzyme family.</text>
</comment>
<accession>A0ABS8FSZ8</accession>
<comment type="caution">
    <text evidence="5">The sequence shown here is derived from an EMBL/GenBank/DDBJ whole genome shotgun (WGS) entry which is preliminary data.</text>
</comment>
<evidence type="ECO:0000256" key="2">
    <source>
        <dbReference type="ARBA" id="ARBA00022598"/>
    </source>
</evidence>
<name>A0ABS8FSZ8_9FIRM</name>
<dbReference type="SUPFAM" id="SSF56801">
    <property type="entry name" value="Acetyl-CoA synthetase-like"/>
    <property type="match status" value="1"/>
</dbReference>
<sequence length="445" mass="49738">MQYAALRQPAASDMRCCCGREECNMQYIDYLTKQPSDKDAIIINGDRYTYGKLYVLVQDARARLPQVAEKHLYPIRETGILKQLVLFLACAGTNQVPVIVPADSKLEVTDPLFDTPVPERAVMAVMTSGTTGIPKILFRSFESWADFFAIQNAVFGVDADSRLFVQGSLAFTGNLNLYMGQLAAGGTLIAEDVFLPGKWEQVMARERANGIYLIPSKLLMLPRVFKGVNANIRTIISGSQSLGRKDAEVLKKIFPNTEITLYYGASELNYITYVKSADMTEERNLIGKPFPGVRVFIQDDEMYVDNAFHVENITVPYSLKDSGRMDLQGNFYFLGRTDDIVGVRGRKVSMMKIENALEEVAGITEAAVVLLPKEKDADMPAEIVSAFVTVEGTDVPENLRQQLKEKLADFEIPKRVIVLEAFPKNTSGKVDKARLKKMWIEQEPQ</sequence>
<dbReference type="Gene3D" id="3.40.50.12780">
    <property type="entry name" value="N-terminal domain of ligase-like"/>
    <property type="match status" value="1"/>
</dbReference>
<dbReference type="InterPro" id="IPR000873">
    <property type="entry name" value="AMP-dep_synth/lig_dom"/>
</dbReference>
<organism evidence="5 6">
    <name type="scientific">Coprococcus hominis</name>
    <name type="common">ex Arizal et al. 2022</name>
    <dbReference type="NCBI Taxonomy" id="2881262"/>
    <lineage>
        <taxon>Bacteria</taxon>
        <taxon>Bacillati</taxon>
        <taxon>Bacillota</taxon>
        <taxon>Clostridia</taxon>
        <taxon>Lachnospirales</taxon>
        <taxon>Lachnospiraceae</taxon>
        <taxon>Coprococcus</taxon>
    </lineage>
</organism>
<keyword evidence="2" id="KW-0436">Ligase</keyword>
<evidence type="ECO:0000256" key="1">
    <source>
        <dbReference type="ARBA" id="ARBA00006432"/>
    </source>
</evidence>
<protein>
    <submittedName>
        <fullName evidence="5">AMP-binding protein</fullName>
    </submittedName>
</protein>
<evidence type="ECO:0000259" key="4">
    <source>
        <dbReference type="Pfam" id="PF13193"/>
    </source>
</evidence>
<gene>
    <name evidence="5" type="ORF">LKD28_13350</name>
</gene>
<dbReference type="Proteomes" id="UP001198495">
    <property type="component" value="Unassembled WGS sequence"/>
</dbReference>
<dbReference type="EMBL" id="JAJEQT010000014">
    <property type="protein sequence ID" value="MCC2219994.1"/>
    <property type="molecule type" value="Genomic_DNA"/>
</dbReference>
<feature type="domain" description="AMP-binding enzyme C-terminal" evidence="4">
    <location>
        <begin position="352"/>
        <end position="429"/>
    </location>
</feature>
<proteinExistence type="inferred from homology"/>
<evidence type="ECO:0000259" key="3">
    <source>
        <dbReference type="Pfam" id="PF00501"/>
    </source>
</evidence>
<keyword evidence="6" id="KW-1185">Reference proteome</keyword>